<evidence type="ECO:0000313" key="10">
    <source>
        <dbReference type="EMBL" id="QDZ00340.1"/>
    </source>
</evidence>
<sequence length="345" mass="35479">MDSTIALFLIQDGVINGAIYALLAVALVLVFAVTRVILVPQGDFVTFGGLSLAALEAGRTPGAIWLLVVLAAMAALMDAVVALREGDTLKAGKLALRNIAPAAIVAVLVLVLAPLKLGLLVNILLCVAIIVPMGPYLYRVAFQPLADASVLVLLIAAVGAHLALTALGLVLFGAEGYRTSPVLSGSFEIGPFFVTAQSLLVLGATLALLAGLALFFGRTLTGKALRASAINRRGARLVGIPTMLSGRIAFAMAAAIGVVSAVLVAPLTTLYYDSGFIIGLKGFVAAIIGGLAAYPAAVAAAMAVGLLEAFSSFWASAFKEVIVFAAIVPVLLWRSLTSQHSDEEE</sequence>
<feature type="transmembrane region" description="Helical" evidence="9">
    <location>
        <begin position="237"/>
        <end position="263"/>
    </location>
</feature>
<keyword evidence="5" id="KW-0029">Amino-acid transport</keyword>
<evidence type="ECO:0000256" key="9">
    <source>
        <dbReference type="SAM" id="Phobius"/>
    </source>
</evidence>
<protein>
    <submittedName>
        <fullName evidence="10">Branched-chain amino acid ABC transporter permease</fullName>
    </submittedName>
</protein>
<keyword evidence="2" id="KW-0813">Transport</keyword>
<dbReference type="GO" id="GO:0005886">
    <property type="term" value="C:plasma membrane"/>
    <property type="evidence" value="ECO:0007669"/>
    <property type="project" value="UniProtKB-SubCell"/>
</dbReference>
<dbReference type="EMBL" id="CP042301">
    <property type="protein sequence ID" value="QDZ00340.1"/>
    <property type="molecule type" value="Genomic_DNA"/>
</dbReference>
<name>A0A5B8KXY2_9HYPH</name>
<keyword evidence="4 9" id="KW-0812">Transmembrane</keyword>
<feature type="transmembrane region" description="Helical" evidence="9">
    <location>
        <begin position="150"/>
        <end position="172"/>
    </location>
</feature>
<accession>A0A5B8KXY2</accession>
<dbReference type="PANTHER" id="PTHR11795">
    <property type="entry name" value="BRANCHED-CHAIN AMINO ACID TRANSPORT SYSTEM PERMEASE PROTEIN LIVH"/>
    <property type="match status" value="1"/>
</dbReference>
<evidence type="ECO:0000256" key="8">
    <source>
        <dbReference type="ARBA" id="ARBA00037998"/>
    </source>
</evidence>
<dbReference type="CDD" id="cd06582">
    <property type="entry name" value="TM_PBP1_LivH_like"/>
    <property type="match status" value="1"/>
</dbReference>
<feature type="transmembrane region" description="Helical" evidence="9">
    <location>
        <begin position="283"/>
        <end position="306"/>
    </location>
</feature>
<comment type="subcellular location">
    <subcellularLocation>
        <location evidence="1">Cell membrane</location>
        <topology evidence="1">Multi-pass membrane protein</topology>
    </subcellularLocation>
</comment>
<feature type="transmembrane region" description="Helical" evidence="9">
    <location>
        <begin position="62"/>
        <end position="83"/>
    </location>
</feature>
<dbReference type="InterPro" id="IPR001851">
    <property type="entry name" value="ABC_transp_permease"/>
</dbReference>
<keyword evidence="11" id="KW-1185">Reference proteome</keyword>
<dbReference type="AlphaFoldDB" id="A0A5B8KXY2"/>
<feature type="transmembrane region" description="Helical" evidence="9">
    <location>
        <begin position="20"/>
        <end position="42"/>
    </location>
</feature>
<evidence type="ECO:0000256" key="2">
    <source>
        <dbReference type="ARBA" id="ARBA00022448"/>
    </source>
</evidence>
<dbReference type="GO" id="GO:0006865">
    <property type="term" value="P:amino acid transport"/>
    <property type="evidence" value="ECO:0007669"/>
    <property type="project" value="UniProtKB-KW"/>
</dbReference>
<evidence type="ECO:0000256" key="1">
    <source>
        <dbReference type="ARBA" id="ARBA00004651"/>
    </source>
</evidence>
<comment type="similarity">
    <text evidence="8">Belongs to the binding-protein-dependent transport system permease family. LivHM subfamily.</text>
</comment>
<evidence type="ECO:0000256" key="7">
    <source>
        <dbReference type="ARBA" id="ARBA00023136"/>
    </source>
</evidence>
<evidence type="ECO:0000256" key="5">
    <source>
        <dbReference type="ARBA" id="ARBA00022970"/>
    </source>
</evidence>
<dbReference type="Pfam" id="PF02653">
    <property type="entry name" value="BPD_transp_2"/>
    <property type="match status" value="1"/>
</dbReference>
<evidence type="ECO:0000256" key="6">
    <source>
        <dbReference type="ARBA" id="ARBA00022989"/>
    </source>
</evidence>
<feature type="transmembrane region" description="Helical" evidence="9">
    <location>
        <begin position="192"/>
        <end position="216"/>
    </location>
</feature>
<dbReference type="InterPro" id="IPR052157">
    <property type="entry name" value="BCAA_transport_permease"/>
</dbReference>
<dbReference type="PANTHER" id="PTHR11795:SF450">
    <property type="entry name" value="ABC TRANSPORTER PERMEASE PROTEIN"/>
    <property type="match status" value="1"/>
</dbReference>
<dbReference type="RefSeq" id="WP_146298988.1">
    <property type="nucleotide sequence ID" value="NZ_CP042301.2"/>
</dbReference>
<evidence type="ECO:0000313" key="11">
    <source>
        <dbReference type="Proteomes" id="UP000321389"/>
    </source>
</evidence>
<organism evidence="10 11">
    <name type="scientific">Nitratireductor mangrovi</name>
    <dbReference type="NCBI Taxonomy" id="2599600"/>
    <lineage>
        <taxon>Bacteria</taxon>
        <taxon>Pseudomonadati</taxon>
        <taxon>Pseudomonadota</taxon>
        <taxon>Alphaproteobacteria</taxon>
        <taxon>Hyphomicrobiales</taxon>
        <taxon>Phyllobacteriaceae</taxon>
        <taxon>Nitratireductor</taxon>
    </lineage>
</organism>
<dbReference type="OrthoDB" id="8254706at2"/>
<evidence type="ECO:0000256" key="3">
    <source>
        <dbReference type="ARBA" id="ARBA00022475"/>
    </source>
</evidence>
<keyword evidence="6 9" id="KW-1133">Transmembrane helix</keyword>
<keyword evidence="7 9" id="KW-0472">Membrane</keyword>
<reference evidence="10" key="1">
    <citation type="submission" date="2020-04" db="EMBL/GenBank/DDBJ databases">
        <title>Nitratireductor sp. nov. isolated from mangrove soil.</title>
        <authorList>
            <person name="Ye Y."/>
        </authorList>
    </citation>
    <scope>NUCLEOTIDE SEQUENCE</scope>
    <source>
        <strain evidence="10">SY7</strain>
    </source>
</reference>
<gene>
    <name evidence="10" type="ORF">FQ775_08085</name>
</gene>
<feature type="transmembrane region" description="Helical" evidence="9">
    <location>
        <begin position="95"/>
        <end position="113"/>
    </location>
</feature>
<feature type="transmembrane region" description="Helical" evidence="9">
    <location>
        <begin position="119"/>
        <end position="138"/>
    </location>
</feature>
<proteinExistence type="inferred from homology"/>
<dbReference type="Proteomes" id="UP000321389">
    <property type="component" value="Chromosome"/>
</dbReference>
<keyword evidence="3" id="KW-1003">Cell membrane</keyword>
<evidence type="ECO:0000256" key="4">
    <source>
        <dbReference type="ARBA" id="ARBA00022692"/>
    </source>
</evidence>
<dbReference type="KEGG" id="niy:FQ775_08085"/>
<dbReference type="GO" id="GO:0022857">
    <property type="term" value="F:transmembrane transporter activity"/>
    <property type="evidence" value="ECO:0007669"/>
    <property type="project" value="InterPro"/>
</dbReference>
<feature type="transmembrane region" description="Helical" evidence="9">
    <location>
        <begin position="313"/>
        <end position="333"/>
    </location>
</feature>